<comment type="catalytic activity">
    <reaction evidence="7">
        <text>cyclobutadipyrimidine (in DNA) = 2 pyrimidine residues (in DNA).</text>
        <dbReference type="EC" id="4.1.99.3"/>
    </reaction>
</comment>
<evidence type="ECO:0000256" key="9">
    <source>
        <dbReference type="PIRSR" id="PIRSR602081-2"/>
    </source>
</evidence>
<evidence type="ECO:0000313" key="13">
    <source>
        <dbReference type="RefSeq" id="WP_034410540.1"/>
    </source>
</evidence>
<evidence type="ECO:0000256" key="4">
    <source>
        <dbReference type="ARBA" id="ARBA00022630"/>
    </source>
</evidence>
<dbReference type="InterPro" id="IPR005101">
    <property type="entry name" value="Cryptochr/Photolyase_FAD-bd"/>
</dbReference>
<feature type="binding site" evidence="8">
    <location>
        <begin position="475"/>
        <end position="477"/>
    </location>
    <ligand>
        <name>FAD</name>
        <dbReference type="ChEBI" id="CHEBI:57692"/>
    </ligand>
</feature>
<dbReference type="GO" id="GO:0071949">
    <property type="term" value="F:FAD binding"/>
    <property type="evidence" value="ECO:0007669"/>
    <property type="project" value="TreeGrafter"/>
</dbReference>
<evidence type="ECO:0000256" key="2">
    <source>
        <dbReference type="ARBA" id="ARBA00013149"/>
    </source>
</evidence>
<dbReference type="PROSITE" id="PS00691">
    <property type="entry name" value="DNA_PHOTOLYASES_1_2"/>
    <property type="match status" value="1"/>
</dbReference>
<dbReference type="GO" id="GO:0000719">
    <property type="term" value="P:photoreactive repair"/>
    <property type="evidence" value="ECO:0007669"/>
    <property type="project" value="UniProtKB-ARBA"/>
</dbReference>
<dbReference type="PANTHER" id="PTHR11455">
    <property type="entry name" value="CRYPTOCHROME"/>
    <property type="match status" value="1"/>
</dbReference>
<evidence type="ECO:0000313" key="12">
    <source>
        <dbReference type="Proteomes" id="UP000675920"/>
    </source>
</evidence>
<dbReference type="AlphaFoldDB" id="A0A9U5CGL0"/>
<feature type="region of interest" description="Disordered" evidence="10">
    <location>
        <begin position="287"/>
        <end position="344"/>
    </location>
</feature>
<feature type="binding site" evidence="8">
    <location>
        <position position="371"/>
    </location>
    <ligand>
        <name>FAD</name>
        <dbReference type="ChEBI" id="CHEBI:57692"/>
    </ligand>
</feature>
<keyword evidence="4 8" id="KW-0285">Flavoprotein</keyword>
<feature type="site" description="Electron transfer via tryptophanyl radical" evidence="9">
    <location>
        <position position="406"/>
    </location>
</feature>
<evidence type="ECO:0000256" key="10">
    <source>
        <dbReference type="SAM" id="MobiDB-lite"/>
    </source>
</evidence>
<feature type="compositionally biased region" description="Low complexity" evidence="10">
    <location>
        <begin position="309"/>
        <end position="323"/>
    </location>
</feature>
<dbReference type="GO" id="GO:0009416">
    <property type="term" value="P:response to light stimulus"/>
    <property type="evidence" value="ECO:0007669"/>
    <property type="project" value="TreeGrafter"/>
</dbReference>
<dbReference type="PANTHER" id="PTHR11455:SF9">
    <property type="entry name" value="CRYPTOCHROME CIRCADIAN CLOCK 5 ISOFORM X1"/>
    <property type="match status" value="1"/>
</dbReference>
<dbReference type="InterPro" id="IPR002081">
    <property type="entry name" value="Cryptochrome/DNA_photolyase_1"/>
</dbReference>
<dbReference type="InterPro" id="IPR036134">
    <property type="entry name" value="Crypto/Photolyase_FAD-like_sf"/>
</dbReference>
<keyword evidence="5 8" id="KW-0274">FAD</keyword>
<feature type="binding site" evidence="8">
    <location>
        <begin position="261"/>
        <end position="265"/>
    </location>
    <ligand>
        <name>FAD</name>
        <dbReference type="ChEBI" id="CHEBI:57692"/>
    </ligand>
</feature>
<dbReference type="Proteomes" id="UP000675920">
    <property type="component" value="Unplaced"/>
</dbReference>
<dbReference type="Gene3D" id="1.25.40.80">
    <property type="match status" value="2"/>
</dbReference>
<dbReference type="InterPro" id="IPR018394">
    <property type="entry name" value="DNA_photolyase_1_CS_C"/>
</dbReference>
<reference evidence="13" key="5">
    <citation type="submission" date="2025-08" db="UniProtKB">
        <authorList>
            <consortium name="RefSeq"/>
        </authorList>
    </citation>
    <scope>IDENTIFICATION</scope>
</reference>
<evidence type="ECO:0000256" key="8">
    <source>
        <dbReference type="PIRSR" id="PIRSR602081-1"/>
    </source>
</evidence>
<feature type="region of interest" description="Disordered" evidence="10">
    <location>
        <begin position="181"/>
        <end position="207"/>
    </location>
</feature>
<feature type="site" description="Electron transfer via tryptophanyl radical" evidence="9">
    <location>
        <position position="462"/>
    </location>
</feature>
<evidence type="ECO:0000259" key="11">
    <source>
        <dbReference type="PROSITE" id="PS51645"/>
    </source>
</evidence>
<proteinExistence type="predicted"/>
<name>A0A9U5CGL0_9BURK</name>
<evidence type="ECO:0000256" key="7">
    <source>
        <dbReference type="ARBA" id="ARBA00033999"/>
    </source>
</evidence>
<feature type="compositionally biased region" description="Acidic residues" evidence="10">
    <location>
        <begin position="324"/>
        <end position="338"/>
    </location>
</feature>
<reference evidence="13" key="3">
    <citation type="journal article" date="2019" name="Adv Protein Chem Struct Biol">
        <title>DNA repair by photolyases.</title>
        <authorList>
            <person name="Kavakli I.H."/>
            <person name="Ozturk N."/>
            <person name="Gul S."/>
        </authorList>
    </citation>
    <scope>NUCLEOTIDE SEQUENCE</scope>
</reference>
<reference evidence="13" key="1">
    <citation type="journal article" date="2000" name="Nucleic Acids Res.">
        <title>Bacterial cryptochrome and photolyase: characterization of two photolyase-like genes of Synechocystis sp. PCC6803.</title>
        <authorList>
            <person name="Hitomi K."/>
            <person name="Okamoto K."/>
            <person name="Daiyasu H."/>
            <person name="Miyashita H."/>
            <person name="Iwai S."/>
            <person name="Toh H."/>
            <person name="Ishiura M."/>
            <person name="Todo T."/>
        </authorList>
    </citation>
    <scope>NUCLEOTIDE SEQUENCE</scope>
</reference>
<dbReference type="GO" id="GO:0003677">
    <property type="term" value="F:DNA binding"/>
    <property type="evidence" value="ECO:0007669"/>
    <property type="project" value="TreeGrafter"/>
</dbReference>
<dbReference type="InterPro" id="IPR006050">
    <property type="entry name" value="DNA_photolyase_N"/>
</dbReference>
<dbReference type="Gene3D" id="3.40.50.620">
    <property type="entry name" value="HUPs"/>
    <property type="match status" value="1"/>
</dbReference>
<feature type="binding site" evidence="8">
    <location>
        <position position="249"/>
    </location>
    <ligand>
        <name>FAD</name>
        <dbReference type="ChEBI" id="CHEBI:57692"/>
    </ligand>
</feature>
<comment type="cofactor">
    <cofactor evidence="8">
        <name>FAD</name>
        <dbReference type="ChEBI" id="CHEBI:57692"/>
    </cofactor>
    <text evidence="8">Binds 1 FAD per subunit.</text>
</comment>
<dbReference type="FunFam" id="1.10.579.10:FF:000003">
    <property type="entry name" value="Deoxyribodipyrimidine photo-lyase"/>
    <property type="match status" value="1"/>
</dbReference>
<evidence type="ECO:0000256" key="3">
    <source>
        <dbReference type="ARBA" id="ARBA00014046"/>
    </source>
</evidence>
<accession>A0A9U5CGL0</accession>
<reference evidence="13" key="2">
    <citation type="journal article" date="2017" name="J. Plant Physiol.">
        <title>The cryptochrome-photolyase protein family in diatoms.</title>
        <authorList>
            <person name="Konig S."/>
            <person name="Juhas M."/>
            <person name="Jager S."/>
            <person name="Kottke T."/>
            <person name="Buchel C."/>
        </authorList>
    </citation>
    <scope>NUCLEOTIDE SEQUENCE</scope>
</reference>
<reference evidence="13" key="4">
    <citation type="journal article" date="2020" name="Biochemistry (Mosc.)">
        <title>Evolution of Proteins of the DNA Photolyase/Cryptochrome Family.</title>
        <authorList>
            <person name="Vechtomova Y.L."/>
            <person name="Telegina T.A."/>
            <person name="Kritsky M.S."/>
        </authorList>
    </citation>
    <scope>NUCLEOTIDE SEQUENCE</scope>
</reference>
<feature type="binding site" evidence="8">
    <location>
        <begin position="374"/>
        <end position="381"/>
    </location>
    <ligand>
        <name>FAD</name>
        <dbReference type="ChEBI" id="CHEBI:57692"/>
    </ligand>
</feature>
<dbReference type="EC" id="4.1.99.3" evidence="2"/>
<keyword evidence="6" id="KW-0157">Chromophore</keyword>
<dbReference type="SUPFAM" id="SSF48173">
    <property type="entry name" value="Cryptochrome/photolyase FAD-binding domain"/>
    <property type="match status" value="2"/>
</dbReference>
<dbReference type="InterPro" id="IPR014729">
    <property type="entry name" value="Rossmann-like_a/b/a_fold"/>
</dbReference>
<dbReference type="Gene3D" id="1.10.579.10">
    <property type="entry name" value="DNA Cyclobutane Dipyrimidine Photolyase, subunit A, domain 3"/>
    <property type="match status" value="1"/>
</dbReference>
<evidence type="ECO:0000256" key="1">
    <source>
        <dbReference type="ARBA" id="ARBA00001932"/>
    </source>
</evidence>
<dbReference type="Pfam" id="PF03441">
    <property type="entry name" value="FAD_binding_7"/>
    <property type="match status" value="1"/>
</dbReference>
<keyword evidence="12" id="KW-1185">Reference proteome</keyword>
<comment type="cofactor">
    <cofactor evidence="1">
        <name>(6R)-5,10-methylene-5,6,7,8-tetrahydrofolate</name>
        <dbReference type="ChEBI" id="CHEBI:15636"/>
    </cofactor>
</comment>
<dbReference type="InterPro" id="IPR036155">
    <property type="entry name" value="Crypto/Photolyase_N_sf"/>
</dbReference>
<dbReference type="RefSeq" id="WP_034410540.1">
    <property type="nucleotide sequence ID" value="NZ_AXWS01000007.1"/>
</dbReference>
<dbReference type="OrthoDB" id="9772484at2"/>
<organism evidence="12 13">
    <name type="scientific">Derxia gummosa DSM 723</name>
    <dbReference type="NCBI Taxonomy" id="1121388"/>
    <lineage>
        <taxon>Bacteria</taxon>
        <taxon>Pseudomonadati</taxon>
        <taxon>Pseudomonadota</taxon>
        <taxon>Betaproteobacteria</taxon>
        <taxon>Burkholderiales</taxon>
        <taxon>Alcaligenaceae</taxon>
        <taxon>Derxia</taxon>
    </lineage>
</organism>
<protein>
    <recommendedName>
        <fullName evidence="3">Deoxyribodipyrimidine photo-lyase</fullName>
        <ecNumber evidence="2">4.1.99.3</ecNumber>
    </recommendedName>
</protein>
<feature type="site" description="Electron transfer via tryptophanyl radical" evidence="9">
    <location>
        <position position="485"/>
    </location>
</feature>
<dbReference type="SUPFAM" id="SSF52425">
    <property type="entry name" value="Cryptochrome/photolyase, N-terminal domain"/>
    <property type="match status" value="1"/>
</dbReference>
<sequence length="578" mass="62561">MADTHSTALVWLRRDLRDHDHAALAAALRQAQAVHVAFVFDTDILAPLLDGARNAFASTRDRRVEFIRESLADLDAALRRRGGGLIVRHARAVDEIPRLAAALGAEVVYANRDYEPAAVARDDAVGHALKAAGRRLGILRDQVVFDRDDLMTGSGRFYSVFTPYSKAWRRNLTAERVAERRCDGPGRFAPPPARPAPDGSADPRPLDAPIPALADLGFAPAGLDIGGLAPGMTGAARVLDAFLPRIGRYDRTRDIPHLDATSRLSAHLRFGTVSLRGLVRAALAHGANGGEPRAADGGNSDRAGRRDNSPASLAAASGGAATDPADDAGNDASPDDDAAQPALDLGDTGIATAGRATAPADPEARNGADVWLNELIWREFYFQILHHAPRIADGAAFKPEYDRIRWAEGAEADAHFAAWCEGRTGYPIVDAAMAQFNASGFMHNRLRMVVASFLVKDLGIDWRRGEAYFAARLNDFDFAANNGGWQWCASSGCDAQPWFRIFNPSSQSLKFDPEARFLRHWLPALGKVPADAIHDPLRLATAARRAGIRLGRDYPAPIVEHDAARKLTLERYAVVKKE</sequence>
<evidence type="ECO:0000256" key="6">
    <source>
        <dbReference type="ARBA" id="ARBA00022991"/>
    </source>
</evidence>
<dbReference type="PROSITE" id="PS51645">
    <property type="entry name" value="PHR_CRY_ALPHA_BETA"/>
    <property type="match status" value="1"/>
</dbReference>
<feature type="domain" description="Photolyase/cryptochrome alpha/beta" evidence="11">
    <location>
        <begin position="6"/>
        <end position="144"/>
    </location>
</feature>
<dbReference type="GO" id="GO:0003904">
    <property type="term" value="F:deoxyribodipyrimidine photo-lyase activity"/>
    <property type="evidence" value="ECO:0007669"/>
    <property type="project" value="UniProtKB-EC"/>
</dbReference>
<dbReference type="Pfam" id="PF00875">
    <property type="entry name" value="DNA_photolyase"/>
    <property type="match status" value="1"/>
</dbReference>
<evidence type="ECO:0000256" key="5">
    <source>
        <dbReference type="ARBA" id="ARBA00022827"/>
    </source>
</evidence>